<dbReference type="GO" id="GO:0015297">
    <property type="term" value="F:antiporter activity"/>
    <property type="evidence" value="ECO:0007669"/>
    <property type="project" value="InterPro"/>
</dbReference>
<evidence type="ECO:0000256" key="2">
    <source>
        <dbReference type="ARBA" id="ARBA00022448"/>
    </source>
</evidence>
<dbReference type="CDD" id="cd13147">
    <property type="entry name" value="MATE_MJ0709_like"/>
    <property type="match status" value="1"/>
</dbReference>
<dbReference type="InterPro" id="IPR048279">
    <property type="entry name" value="MdtK-like"/>
</dbReference>
<keyword evidence="4 7" id="KW-0812">Transmembrane</keyword>
<dbReference type="PANTHER" id="PTHR43549:SF2">
    <property type="entry name" value="MULTIDRUG RESISTANCE PROTEIN NORM-RELATED"/>
    <property type="match status" value="1"/>
</dbReference>
<sequence length="464" mass="49272">MEAREEEAQKEITRGVSLLIGEPKKALLKLSGPMIVAMLILAAYNLVNAVWVAGLGSDALAAVGFVTPIFMVVVGLSNGLGAGVSSSISRRIGAQDKRGADNTTMHALLLVLLVSMILTAVLLLTLEPLLSAMGAGSSLGLAMEYGNIVFSGSIFMVFTNIAYAILRGEGDTKRTMYAMGAGSLINAVLDPILIYWAGMGIAGAAWGTVISLLIVAMVQIYWLIVKKDTYVSLSRNAFVPSRKVMSDILKVGIPASVEFLLYSIDAIIINSMLVRVSGTDAVAVYTAGWRVIMMATIPLIAIATAEISVAGAAIGARRYGNLPVIHNYSTKLGFAIGTVTALITGIFAPQITMFFTYTPESAHLAGTMVAFMHVMCLFYPFMSPGIMSACLFQGAGKGLTSLLLNVLRDVVLITMVAFILGMVLGLGQEGIWWGIVFGNIAGSLLSYLWARLYISRLMKVKGTA</sequence>
<feature type="transmembrane region" description="Helical" evidence="7">
    <location>
        <begin position="361"/>
        <end position="381"/>
    </location>
</feature>
<evidence type="ECO:0000256" key="5">
    <source>
        <dbReference type="ARBA" id="ARBA00022989"/>
    </source>
</evidence>
<dbReference type="InterPro" id="IPR002528">
    <property type="entry name" value="MATE_fam"/>
</dbReference>
<dbReference type="EMBL" id="LNQE01001446">
    <property type="protein sequence ID" value="KUG17365.1"/>
    <property type="molecule type" value="Genomic_DNA"/>
</dbReference>
<dbReference type="GO" id="GO:0042910">
    <property type="term" value="F:xenobiotic transmembrane transporter activity"/>
    <property type="evidence" value="ECO:0007669"/>
    <property type="project" value="InterPro"/>
</dbReference>
<feature type="transmembrane region" description="Helical" evidence="7">
    <location>
        <begin position="334"/>
        <end position="355"/>
    </location>
</feature>
<evidence type="ECO:0000256" key="4">
    <source>
        <dbReference type="ARBA" id="ARBA00022692"/>
    </source>
</evidence>
<evidence type="ECO:0000256" key="1">
    <source>
        <dbReference type="ARBA" id="ARBA00004651"/>
    </source>
</evidence>
<feature type="transmembrane region" description="Helical" evidence="7">
    <location>
        <begin position="289"/>
        <end position="314"/>
    </location>
</feature>
<feature type="transmembrane region" description="Helical" evidence="7">
    <location>
        <begin position="430"/>
        <end position="450"/>
    </location>
</feature>
<comment type="caution">
    <text evidence="8">The sequence shown here is derived from an EMBL/GenBank/DDBJ whole genome shotgun (WGS) entry which is preliminary data.</text>
</comment>
<evidence type="ECO:0000313" key="8">
    <source>
        <dbReference type="EMBL" id="KUG17365.1"/>
    </source>
</evidence>
<feature type="transmembrane region" description="Helical" evidence="7">
    <location>
        <begin position="251"/>
        <end position="269"/>
    </location>
</feature>
<dbReference type="InterPro" id="IPR052031">
    <property type="entry name" value="Membrane_Transporter-Flippase"/>
</dbReference>
<protein>
    <submittedName>
        <fullName evidence="8">Multi antimicrobial extrusion protein (Na(+)/drug antiporter)</fullName>
    </submittedName>
</protein>
<feature type="transmembrane region" description="Helical" evidence="7">
    <location>
        <begin position="178"/>
        <end position="198"/>
    </location>
</feature>
<dbReference type="NCBIfam" id="TIGR00797">
    <property type="entry name" value="matE"/>
    <property type="match status" value="1"/>
</dbReference>
<evidence type="ECO:0000256" key="6">
    <source>
        <dbReference type="ARBA" id="ARBA00023136"/>
    </source>
</evidence>
<accession>A0A0W8F914</accession>
<dbReference type="AlphaFoldDB" id="A0A0W8F914"/>
<name>A0A0W8F914_9ZZZZ</name>
<feature type="transmembrane region" description="Helical" evidence="7">
    <location>
        <begin position="105"/>
        <end position="125"/>
    </location>
</feature>
<keyword evidence="5 7" id="KW-1133">Transmembrane helix</keyword>
<dbReference type="PIRSF" id="PIRSF006603">
    <property type="entry name" value="DinF"/>
    <property type="match status" value="1"/>
</dbReference>
<comment type="subcellular location">
    <subcellularLocation>
        <location evidence="1">Cell membrane</location>
        <topology evidence="1">Multi-pass membrane protein</topology>
    </subcellularLocation>
</comment>
<keyword evidence="2" id="KW-0813">Transport</keyword>
<feature type="transmembrane region" description="Helical" evidence="7">
    <location>
        <begin position="402"/>
        <end position="424"/>
    </location>
</feature>
<keyword evidence="3" id="KW-1003">Cell membrane</keyword>
<dbReference type="Pfam" id="PF01554">
    <property type="entry name" value="MatE"/>
    <property type="match status" value="2"/>
</dbReference>
<feature type="transmembrane region" description="Helical" evidence="7">
    <location>
        <begin position="34"/>
        <end position="53"/>
    </location>
</feature>
<feature type="transmembrane region" description="Helical" evidence="7">
    <location>
        <begin position="204"/>
        <end position="225"/>
    </location>
</feature>
<dbReference type="PANTHER" id="PTHR43549">
    <property type="entry name" value="MULTIDRUG RESISTANCE PROTEIN YPNP-RELATED"/>
    <property type="match status" value="1"/>
</dbReference>
<organism evidence="8">
    <name type="scientific">hydrocarbon metagenome</name>
    <dbReference type="NCBI Taxonomy" id="938273"/>
    <lineage>
        <taxon>unclassified sequences</taxon>
        <taxon>metagenomes</taxon>
        <taxon>ecological metagenomes</taxon>
    </lineage>
</organism>
<evidence type="ECO:0000256" key="7">
    <source>
        <dbReference type="SAM" id="Phobius"/>
    </source>
</evidence>
<gene>
    <name evidence="8" type="ORF">ASZ90_012933</name>
</gene>
<dbReference type="GO" id="GO:0005886">
    <property type="term" value="C:plasma membrane"/>
    <property type="evidence" value="ECO:0007669"/>
    <property type="project" value="UniProtKB-SubCell"/>
</dbReference>
<feature type="transmembrane region" description="Helical" evidence="7">
    <location>
        <begin position="145"/>
        <end position="166"/>
    </location>
</feature>
<proteinExistence type="predicted"/>
<evidence type="ECO:0000256" key="3">
    <source>
        <dbReference type="ARBA" id="ARBA00022475"/>
    </source>
</evidence>
<keyword evidence="6 7" id="KW-0472">Membrane</keyword>
<reference evidence="8" key="1">
    <citation type="journal article" date="2015" name="Proc. Natl. Acad. Sci. U.S.A.">
        <title>Networks of energetic and metabolic interactions define dynamics in microbial communities.</title>
        <authorList>
            <person name="Embree M."/>
            <person name="Liu J.K."/>
            <person name="Al-Bassam M.M."/>
            <person name="Zengler K."/>
        </authorList>
    </citation>
    <scope>NUCLEOTIDE SEQUENCE</scope>
</reference>
<feature type="transmembrane region" description="Helical" evidence="7">
    <location>
        <begin position="59"/>
        <end position="84"/>
    </location>
</feature>